<feature type="region of interest" description="Disordered" evidence="1">
    <location>
        <begin position="75"/>
        <end position="94"/>
    </location>
</feature>
<sequence>MKTFFLVAQVKVTSKGVDGIHSVEVEEHIRTPFVGGLWVRTLFLFESDSTLHSITIRVFHWHISSSCALHIRSSTARGMSKTDGRFAESSSLSP</sequence>
<gene>
    <name evidence="2" type="primary">Acey_s0002.g499</name>
    <name evidence="2" type="ORF">Y032_0002g499</name>
</gene>
<organism evidence="2 3">
    <name type="scientific">Ancylostoma ceylanicum</name>
    <dbReference type="NCBI Taxonomy" id="53326"/>
    <lineage>
        <taxon>Eukaryota</taxon>
        <taxon>Metazoa</taxon>
        <taxon>Ecdysozoa</taxon>
        <taxon>Nematoda</taxon>
        <taxon>Chromadorea</taxon>
        <taxon>Rhabditida</taxon>
        <taxon>Rhabditina</taxon>
        <taxon>Rhabditomorpha</taxon>
        <taxon>Strongyloidea</taxon>
        <taxon>Ancylostomatidae</taxon>
        <taxon>Ancylostomatinae</taxon>
        <taxon>Ancylostoma</taxon>
    </lineage>
</organism>
<reference evidence="3" key="1">
    <citation type="journal article" date="2015" name="Nat. Genet.">
        <title>The genome and transcriptome of the zoonotic hookworm Ancylostoma ceylanicum identify infection-specific gene families.</title>
        <authorList>
            <person name="Schwarz E.M."/>
            <person name="Hu Y."/>
            <person name="Antoshechkin I."/>
            <person name="Miller M.M."/>
            <person name="Sternberg P.W."/>
            <person name="Aroian R.V."/>
        </authorList>
    </citation>
    <scope>NUCLEOTIDE SEQUENCE</scope>
    <source>
        <strain evidence="3">HY135</strain>
    </source>
</reference>
<comment type="caution">
    <text evidence="2">The sequence shown here is derived from an EMBL/GenBank/DDBJ whole genome shotgun (WGS) entry which is preliminary data.</text>
</comment>
<protein>
    <submittedName>
        <fullName evidence="2">Uncharacterized protein</fullName>
    </submittedName>
</protein>
<evidence type="ECO:0000313" key="3">
    <source>
        <dbReference type="Proteomes" id="UP000024635"/>
    </source>
</evidence>
<accession>A0A016W0U5</accession>
<name>A0A016W0U5_9BILA</name>
<proteinExistence type="predicted"/>
<dbReference type="Proteomes" id="UP000024635">
    <property type="component" value="Unassembled WGS sequence"/>
</dbReference>
<keyword evidence="3" id="KW-1185">Reference proteome</keyword>
<evidence type="ECO:0000256" key="1">
    <source>
        <dbReference type="SAM" id="MobiDB-lite"/>
    </source>
</evidence>
<evidence type="ECO:0000313" key="2">
    <source>
        <dbReference type="EMBL" id="EYC32902.1"/>
    </source>
</evidence>
<dbReference type="AlphaFoldDB" id="A0A016W0U5"/>
<dbReference type="EMBL" id="JARK01001338">
    <property type="protein sequence ID" value="EYC32902.1"/>
    <property type="molecule type" value="Genomic_DNA"/>
</dbReference>